<organism evidence="10 11">
    <name type="scientific">Artemia franciscana</name>
    <name type="common">Brine shrimp</name>
    <name type="synonym">Artemia sanfranciscana</name>
    <dbReference type="NCBI Taxonomy" id="6661"/>
    <lineage>
        <taxon>Eukaryota</taxon>
        <taxon>Metazoa</taxon>
        <taxon>Ecdysozoa</taxon>
        <taxon>Arthropoda</taxon>
        <taxon>Crustacea</taxon>
        <taxon>Branchiopoda</taxon>
        <taxon>Anostraca</taxon>
        <taxon>Artemiidae</taxon>
        <taxon>Artemia</taxon>
    </lineage>
</organism>
<dbReference type="GO" id="GO:0008289">
    <property type="term" value="F:lipid binding"/>
    <property type="evidence" value="ECO:0007669"/>
    <property type="project" value="UniProtKB-KW"/>
</dbReference>
<protein>
    <recommendedName>
        <fullName evidence="12">Apolipophorin</fullName>
    </recommendedName>
</protein>
<evidence type="ECO:0000256" key="6">
    <source>
        <dbReference type="ARBA" id="ARBA00023180"/>
    </source>
</evidence>
<comment type="caution">
    <text evidence="10">The sequence shown here is derived from an EMBL/GenBank/DDBJ whole genome shotgun (WGS) entry which is preliminary data.</text>
</comment>
<evidence type="ECO:0000256" key="2">
    <source>
        <dbReference type="ARBA" id="ARBA00022729"/>
    </source>
</evidence>
<reference evidence="10" key="1">
    <citation type="submission" date="2023-07" db="EMBL/GenBank/DDBJ databases">
        <title>Chromosome-level genome assembly of Artemia franciscana.</title>
        <authorList>
            <person name="Jo E."/>
        </authorList>
    </citation>
    <scope>NUCLEOTIDE SEQUENCE</scope>
    <source>
        <tissue evidence="10">Whole body</tissue>
    </source>
</reference>
<gene>
    <name evidence="10" type="ORF">QYM36_001455</name>
</gene>
<evidence type="ECO:0000313" key="11">
    <source>
        <dbReference type="Proteomes" id="UP001187531"/>
    </source>
</evidence>
<keyword evidence="4" id="KW-0446">Lipid-binding</keyword>
<evidence type="ECO:0000259" key="9">
    <source>
        <dbReference type="PROSITE" id="PS51233"/>
    </source>
</evidence>
<name>A0AA88LK87_ARTSF</name>
<dbReference type="InterPro" id="IPR011030">
    <property type="entry name" value="Lipovitellin_superhlx_dom"/>
</dbReference>
<dbReference type="Pfam" id="PF09172">
    <property type="entry name" value="Vit_open_b-sht"/>
    <property type="match status" value="1"/>
</dbReference>
<dbReference type="InterPro" id="IPR015819">
    <property type="entry name" value="Lipid_transp_b-sht_shell"/>
</dbReference>
<dbReference type="Proteomes" id="UP001187531">
    <property type="component" value="Unassembled WGS sequence"/>
</dbReference>
<evidence type="ECO:0008006" key="12">
    <source>
        <dbReference type="Google" id="ProtNLM"/>
    </source>
</evidence>
<dbReference type="Gene3D" id="2.20.80.10">
    <property type="entry name" value="Lipovitellin-phosvitin complex, chain A, domain 4"/>
    <property type="match status" value="1"/>
</dbReference>
<dbReference type="InterPro" id="IPR036465">
    <property type="entry name" value="vWFA_dom_sf"/>
</dbReference>
<keyword evidence="2" id="KW-0732">Signal</keyword>
<dbReference type="SMART" id="SM01169">
    <property type="entry name" value="DUF1943"/>
    <property type="match status" value="1"/>
</dbReference>
<dbReference type="GO" id="GO:0032991">
    <property type="term" value="C:protein-containing complex"/>
    <property type="evidence" value="ECO:0007669"/>
    <property type="project" value="UniProtKB-ARBA"/>
</dbReference>
<evidence type="ECO:0000256" key="4">
    <source>
        <dbReference type="ARBA" id="ARBA00023121"/>
    </source>
</evidence>
<dbReference type="SMART" id="SM00832">
    <property type="entry name" value="C8"/>
    <property type="match status" value="1"/>
</dbReference>
<dbReference type="Pfam" id="PF00094">
    <property type="entry name" value="VWD"/>
    <property type="match status" value="1"/>
</dbReference>
<dbReference type="InterPro" id="IPR015816">
    <property type="entry name" value="Vitellinogen_b-sht_N"/>
</dbReference>
<dbReference type="SUPFAM" id="SSF53300">
    <property type="entry name" value="vWA-like"/>
    <property type="match status" value="1"/>
</dbReference>
<dbReference type="InterPro" id="IPR015255">
    <property type="entry name" value="Vitellinogen_open_b-sht"/>
</dbReference>
<evidence type="ECO:0000259" key="8">
    <source>
        <dbReference type="PROSITE" id="PS51211"/>
    </source>
</evidence>
<evidence type="ECO:0000256" key="5">
    <source>
        <dbReference type="ARBA" id="ARBA00023157"/>
    </source>
</evidence>
<keyword evidence="1" id="KW-0813">Transport</keyword>
<dbReference type="Gene3D" id="2.20.50.20">
    <property type="entry name" value="Lipovitellin. Chain A, domain 3"/>
    <property type="match status" value="1"/>
</dbReference>
<dbReference type="PANTHER" id="PTHR37860:SF1">
    <property type="match status" value="1"/>
</dbReference>
<comment type="caution">
    <text evidence="7">Lacks conserved residue(s) required for the propagation of feature annotation.</text>
</comment>
<dbReference type="InterPro" id="IPR001747">
    <property type="entry name" value="Vitellogenin_N"/>
</dbReference>
<keyword evidence="5 7" id="KW-1015">Disulfide bond</keyword>
<dbReference type="Pfam" id="PF01347">
    <property type="entry name" value="Vitellogenin_N"/>
    <property type="match status" value="1"/>
</dbReference>
<accession>A0AA88LK87</accession>
<keyword evidence="3" id="KW-0445">Lipid transport</keyword>
<feature type="domain" description="Vitellogenin" evidence="8">
    <location>
        <begin position="1"/>
        <end position="493"/>
    </location>
</feature>
<dbReference type="Gene3D" id="1.25.10.20">
    <property type="entry name" value="Vitellinogen, superhelical"/>
    <property type="match status" value="1"/>
</dbReference>
<dbReference type="PROSITE" id="PS51233">
    <property type="entry name" value="VWFD"/>
    <property type="match status" value="1"/>
</dbReference>
<feature type="disulfide bond" evidence="7">
    <location>
        <begin position="282"/>
        <end position="287"/>
    </location>
</feature>
<feature type="domain" description="VWFD" evidence="9">
    <location>
        <begin position="5441"/>
        <end position="5611"/>
    </location>
</feature>
<evidence type="ECO:0000313" key="10">
    <source>
        <dbReference type="EMBL" id="KAK2725010.1"/>
    </source>
</evidence>
<evidence type="ECO:0000256" key="1">
    <source>
        <dbReference type="ARBA" id="ARBA00022448"/>
    </source>
</evidence>
<dbReference type="InterPro" id="IPR001846">
    <property type="entry name" value="VWF_type-D"/>
</dbReference>
<dbReference type="PROSITE" id="PS51211">
    <property type="entry name" value="VITELLOGENIN"/>
    <property type="match status" value="1"/>
</dbReference>
<proteinExistence type="predicted"/>
<dbReference type="Pfam" id="PF08742">
    <property type="entry name" value="C8"/>
    <property type="match status" value="1"/>
</dbReference>
<keyword evidence="11" id="KW-1185">Reference proteome</keyword>
<dbReference type="SUPFAM" id="SSF48431">
    <property type="entry name" value="Lipovitellin-phosvitin complex, superhelical domain"/>
    <property type="match status" value="1"/>
</dbReference>
<keyword evidence="6" id="KW-0325">Glycoprotein</keyword>
<dbReference type="FunFam" id="2.20.50.20:FF:000007">
    <property type="entry name" value="von Willebrand factor type D domaincontaining protein"/>
    <property type="match status" value="1"/>
</dbReference>
<dbReference type="PANTHER" id="PTHR37860">
    <property type="entry name" value="AGAP008810-PA"/>
    <property type="match status" value="1"/>
</dbReference>
<dbReference type="SMART" id="SM00216">
    <property type="entry name" value="VWD"/>
    <property type="match status" value="1"/>
</dbReference>
<evidence type="ECO:0000256" key="3">
    <source>
        <dbReference type="ARBA" id="ARBA00023055"/>
    </source>
</evidence>
<dbReference type="Gene3D" id="2.30.230.10">
    <property type="entry name" value="Lipovitellin, beta-sheet shell regions, chain A"/>
    <property type="match status" value="1"/>
</dbReference>
<dbReference type="GO" id="GO:0005319">
    <property type="term" value="F:lipid transporter activity"/>
    <property type="evidence" value="ECO:0007669"/>
    <property type="project" value="InterPro"/>
</dbReference>
<sequence>MTDFTSSQTVLEADVTGYCETNYTKISSSTIRKTKNLLGCSGRHAHQHTRLTTVPYNTMSSVQSLPLLRSDQSCEQKFLEGHLQKVDCAESHIFQPFTGQRGGAETKIHQTLTYKSKEETILPFPDITFERSSLIYKPHGENRVNEGSPKQVIAVLKDLVQNSEESLTNDVTAYFGILIKELKKITYAQMSKIYYSLDDKKARVFLTDALPSVRTAAAFAMLRDLVQDKVLTETEQAIWLTSLAFDTKPNIDMITAVAPLLEVARPSKSAFLGISSLIHHFCKSADCTVSDEIKMVIRKIELKLGSACRSMDEDSKEVILIALKALGNAGIIAGSEYTLKRCYEEDNPMEVRLSAIAAIRRVTCDFDRSNLLRIFRDISADSELRIAAYLALMKCPSAVLLGQVKGVLQTEPVNQVGSFVWTHLTNLQESNDPNKASVKELVANEFFKNKFSTDVRKFSRNIEFSSFSNDLNLGGTVESNIIFSTKSYVPRSATLNLTVDLFGESMNLLEIGGRVEGMEPIIEQIFGPDGYIPDETVEQVLKSFRGKREVDKHSLSNLVNSFEERFGVEPEASVFLRMFGNELQYSRMKGLCLAPDCDIFDQFNFKSKLNPILDFLKEPKMDYTKSFQFLDVVSSIPTVIGLPLSLSANGTSTISINMAGKVSVKDWQMFDINGYMKPEAVVNINGIMAVHAGRLKSGVKVRNTFQSAAAVDGKLLIDGTKVVSVKFNMPKKNTEIFKVASEAFIISSHQTIKPKIEVDRKKICSPEILGTSVCGEIQIPNSFSLPFASSASINLEKVDTYSAVLFDFKRSEEIIEEKSIRSLILTFDMPGSRRDKRLATKLIIDEPGRSLRFSFHSPGIKVDATGKYVYTDQLKSTDLIVSVGGEDFMGMKAVLRSEVAMGSGKHEPVFIITRRGVEVFSLDGTLHYVTNSKYGIDLTVKKIAQQPIRITGDLLHDNGKFNAIASIKSSFLESSLRGNMKVTDNTFNTKMSADYSVLSGRQYKADLTGKWSKIVKGNLRKYNFNWGLKSTQFSALNSDVTWELQSSPKYFENQASFEAGGEKWTAHQLYSKQSEGSTEDLKLKFELTCEKRDIDYHAFYLYTDSDNLFQHRMGIRVAENHEYSTLIELVDDEVKKSLELKAECPYSIAYLTGEVRQTSNNIWEASAATKWGQQEETRLAVKFSNIYTLIETKKAVKGEMTSPFFETIKIAGDIQVRQSGSTFEATVEVGKDVYDLTAGHIFDGESHRIESKVTAPDMKPVLLKATISLMQVERLIKIDINSTKELSLELKLKQSHDEFLFYSLFTWDKSHHDKMIVVQLSNTMQLFESSVSYPGRKLELSISKDVSKFVGSLSWSEAKKVNIFLYHTVEENSQRIRGKLETPFVDYEIVEIDGKYEKDDSKFGLEVLSKWKSDELAVSLSSLQDEESLIYAVLATSNLKDFEKLGGKLSYIVSDSEKRLSISTSLNDKTSTLQGTLAKRFDNLQKFYKGEIKFLTPFTDPFITEMMYLHEFGKLHAGFGINIADINVLKLGLDGELNSNILHGILNIHSTMRGYEDFLLSVKSSLHNGERNYVLESNLNKKHIKAEIISNSLENRRSFQYSLRGRLETPFAPTLTGHLIHSYNNGKISTSGELSVENKQIALLDIDGTYLSLSKLDVSVSALVPGYNITSKLKNVFHGAKVSTGIETSINGRNYLLLTEGNSQSDRKSKIMYGKLKFSSPSIPETAFHTEYTKKINSISSFIQLTYGPTKHLLNSKIVLKNALNFEGVLQLDSPFIHTDIKIKQLWNSRKVTHDVLLATSGDSVEFASLFDIKSERDGIRIAGSGSISTTWSEDVKFNLNYANKDGEYKPEITITYGKSKSVKLVGILTNKDKLISLNGSILPNFCDPVTLSGSFDNTKPQTSLITMFEWQKGRKIEFDYKGIFSYVSSDIRVSLKTPLQEFHNLGFIMSHDLSSAEKRVRLITNVDNVKLELQSRAGSAATKMFSEFSLFTPIRGFEVIGANGVVDFNSKKAEFVIKFAKQEIKAVASYRKIGDKILGYLKYTNPFSISKSLSLDLTYDSARDKKIQAVVQTDKSRSDILIRVATSSAATEVEITANTPIKGLEKIAVKGSYDAKKRSLLLNARKNSAEIIFQAKNPSGLLEMTLSTPFEAASNMVFSAQYTDRSLEAYVGRNAHKYTISASYKMKQNRFEATGTLTTPFKEMEKVTAALDYDWSNEINNGNIVFQKDTKKIEVTGSFNIQSLLMPSIYVIIHEGPLISKTEVSINYNIKDTIKTVEMKLVYDSNIYHLSGAASVEPRDGYLHLLFNTPLLQRFELKANYDMRLVPARFNLFFQKGTSKIVNIDVDADLVHVSANASTVIPGYENLSLNASIERAKTSKFNLHASKNADVFEIFFENTDDSYLITLKTPFEGLRSFSIEGTRKTSPEKISYNLNIAKGVHHLSLALSGFMSIKKSDLRAAVSSNIPFLENYGLRLEYDFLKKISGSLVVERNKTKTTLSGDVDVLPNGATVRVVTPFIGYREVEVSTKLEEQKAELSLKTENKLSNFSVSLFFDDKEIAATIRTSIPGFEMLSAKAQYALTDEKKYLSLTLSQNSYKIDISSSISIRNSGLDVEAYLSTYLRGFEKIELTGMYDKTENNAKFAMSFQMNAARYEASLVTVNNNDFIDVKATFSTPHKYWEDVVIDGIVNKNEKIANFVIDRNGEKKKVSGKLDYEASSFKATLNTPFQGLEIISIAAKYDESSLEAGLHTPFKGFETISFGGSYDFQSESKMARVILTKGINSYESVLRAQLTPREGAVSIQSSLPITGFETSSFDFVYDLATEDNKISTNINIQQDMNHAEMSLRLQADESSGAFTVVLITPFRGFEDLEVNAKYSFTEPKMVDIRYETKGNAAFLFAVNYGASIESSDLGLSLLLPAILEDKLELKFKHNLDTKISKLDLDLVTYFNGVHFISTSSVNGINHGKLDIISSNENLGSIQTSWKLVSNRFEASINKEEKNIVSLYIQFINNGLKDFVIRGSAKSILFEHQEFRIEMNATKEEKSYLVINYQNRNSIYNLLGNSIVTDGIWRLESSIKLPISGFEDVSLQAQYGNGNAYALVNFDSQKLEINADFDLKILKSSSQLKITAPFIETLEISCEYNVASKEKIGQAVLSYGTTRIRFNGMANVKTKYEAESRIYLTSNTVFNLASVIRYNFNDELKTAYAEFKVDNSTTSFEAKVSRSPLTPSVTLSITAPIINYENIIVTTEANFINGIKVKILTRGIKNIDVNFIANGKGVSVVLETPFDGLKNLRLDSNYSFSAKNSRVELDASDGENHLSFSYSLVNDHLKCEIDAPFTGFKSIKIDGVLPFGTNRKTELTIILDDKVTSISGGLSEKSEKGVKFAFVSPLTEDVELSIAYANATEGLKGVDVIFRYGLERVRLHFGGLINPVRKALFVIEAKNFDPVSISMEISEERSSKRVFLKAGFDGRHLEFMTLFNKTKDEENILASLSLPVDGFEDISLSVETKKDTLNIRMNYGPNHTIHFSGVFKIDTGFRVAGTLSTPFETARRLSGDLYFELSNKAKGGKLSAQWNDISRLEISGLITDETLEFNLETPFKNVKNIEIILNYKLSKKGLWTSAKIQRSHFLFEAILIDSGLKAKLSVNDKTFECTAQLKSKLPTLKALLRVETPFKNFESFYFELNARIDKLNGDFNLQFSSPLKGLDLGTVSAAWNMNGIRAEGELSSEVLGQSLELKGSIDFNLKSLTLTSKTSLMPMFDNFRVVFENEAISENQNKIKISIENKNFHYSYSGKYSYSLNSVFSNGIITSSGYSQPIPFFLNLSLSEDFRNSDLSLQIMNNEVNLKYEFNNSSLQFFFEAELPFYNIANRSLTGSFGYYLVDVLLRTANSNHKFFLTLNHEDNHLSGAFELDTPLISVKRTATFSVSWQDEGYSSINFEGMIEGELIHNISGVLDLTDNVALTGRSESPFIGAVDLKLVAGAFDGVILIETEEAVHKADYKVVKDGAYEVQFNAESPYIADDRLSAKATLRRTANLFELTLTTETGSGSHTISGELRKDLDSLLVRLKIESSVLNLDVASFEISASRGRRSEFLIATELYRSVHSISAAVQKDPLGAEFNIASPLLKGQSVTIVLNTTYNPGQEASCEIEASYGQQSIRFESAAAYASWNNIHLSSNLTTPFSAYKSGRIQSHFKLDSGINAGLKIVTSLKDFEELLASVKYQPTETSYDASVLLKTPFSGYENTGVLLNIPMSMKSLEPRLTVTFRNEEFSASGLFNIRADKIELGAMMDGLGQKFGGSFVAKFDEMLKIDVDVMTPFIGYEKLSWEIEGQWSVKSWSNSKLYVDYQGKRIELITSGSIEQGVFVTKVELKTPFIGFESIVADIQFERTDRKTLKIELELKGKRTGITFDYLYSSLSDFLFKATLNIPLKSVGTTSIEISNRLSSNSYSGTIEGQFINTGFGVTLEGDLRSDSVEGNFEARLNEQVITIRGNSKINAKNFDAVLIASTTFQSFHSFEAKAHIEKNLKALNNLIAANLNGESLFSLNISDKDSGKYMEFTNSFYPISLLYSLEKTAGNTSLIAEICWNAHDRPVSTISVKAGYNFDSNKMLNLIYKLPSRVFSLNFNFDNTSNKLLNDFVFSWNEDYSIGYHILSKQEGTRRSSQSAANLRLDLPKRSFGVELKSAASRGESSLDIDFLWNALRDPLRRTGFTFDSKDKSSWGTTSRAYVVTLRHFKLNHDIIVKADYTWASPADVIMIDTSLQYSNLENELMRAKLAFSSEVTHKEKIHKALVLLQHLESGLNFEATSEMESGNMKVSGFITVDYLNNNKEMQRFNIALNINQKKNKLLLEASSNGHSVELIALFKKDKFHYTGFVQTSINKELPLKVELKVDLQRPAVRVHTHLKEKTIRLYLGFPTDKEVRGRLSHDFMGKTVIDGSFSVRLQTAKLLANRITWRSESFQEYKDIVYSYSHYLRATSNSIRDRFSSFVREEKISKLIAIKNTLLGIFNILASSYKEEIILISEDLNELVSVVNDLYKNDAFFIRSLYQVISTIQTKFIQASTKTVSNISCVFSAARDGILKVGSLIISMSRDIYTNAYTVIPYDIISLISSKTSNSTIQLSKNIYSYVITKRNELNQLITSTAVFIDQNFGHFEEALMNEIDAIQTRFSSLLWNYLDAGQVYLLHMKSVYEWTKDKVLTALHFYEDSKSEVFRWLVNYPLTTRILKLYKTYYSWLEEIHFDDYVQLVVNEFRGLSNTESERFKELTGKYQPYVRAAVQLIKGQYDLVKQVPPVAYFSTLIDRLFIEVDNVYSVFELKEELKESLRNFLRNVDNFMLALSDEMKGAAGNISLNNMMVSALHKGKFEASLRLPMEWKTLKDLPDFETLPVYKKAHLTTNQLLDYIDFSDHQFHFLDQVARFRPDIAWKNVVPPFGSHAMIAGNQHYMTFDRKYFEFAGECSYLLVSDFADGNFSVVVNYEGSSGKFTKKSLSVISNGHHLEITSSKVVVDGKRVELPYEEGNISIYLDGHRITLKSSSGTKVECNLYRDVCTVHITGWSFGKTVGLFGIYNYEASDDLTMPNRELRGDDEIDSFSHSWNVGSSRCRVKNVASIAKPGADPKGEKICNTLFEDESSFLRPCYNLVDATPYKTMCYNDLAALVNSAKQDLGACTAATAYAMECRQHGVDLWVPPMCVRCELKSGNVLRAGETIGFGDDSSPAPKSADIVLLVEQKGCLKNTRIGTISMDIDHALKEAGYLGNRYAVVTFGGKGVFKSPHSRTADSEIWSNRKIVQKAFEGLPFNGNEQTNAIEAMNYATRLAYRAGVSKHIILISCESSCESKDYGDAVTLLLENDFKLHILRPEKFQLKGKKTLEDSKILSHIYGYDTNDIYTIRSGRKRNADKSLRRQLVVPKDFCTPLALETNGTVFDLNKIIGRKTTSPKRVIDIFARRFAATAEPAPCQRCDCMGDKDGFGMMQCQRCISPAIDRFLKDWNAAIYESGPDTISAEEIELKIKPEDPKLYGNK</sequence>
<dbReference type="InterPro" id="IPR015817">
    <property type="entry name" value="Vitellinogen_open_b-sht_sub1"/>
</dbReference>
<dbReference type="EMBL" id="JAVRJZ010000003">
    <property type="protein sequence ID" value="KAK2725010.1"/>
    <property type="molecule type" value="Genomic_DNA"/>
</dbReference>
<dbReference type="SUPFAM" id="SSF56968">
    <property type="entry name" value="Lipovitellin-phosvitin complex, beta-sheet shell regions"/>
    <property type="match status" value="2"/>
</dbReference>
<evidence type="ECO:0000256" key="7">
    <source>
        <dbReference type="PROSITE-ProRule" id="PRU00557"/>
    </source>
</evidence>
<dbReference type="InterPro" id="IPR014853">
    <property type="entry name" value="VWF/SSPO/ZAN-like_Cys-rich_dom"/>
</dbReference>
<dbReference type="SMART" id="SM00638">
    <property type="entry name" value="LPD_N"/>
    <property type="match status" value="1"/>
</dbReference>